<dbReference type="PROSITE" id="PS50162">
    <property type="entry name" value="RECA_2"/>
    <property type="match status" value="1"/>
</dbReference>
<dbReference type="EMBL" id="LSSM01003390">
    <property type="protein sequence ID" value="OMJ18045.1"/>
    <property type="molecule type" value="Genomic_DNA"/>
</dbReference>
<evidence type="ECO:0000313" key="4">
    <source>
        <dbReference type="EMBL" id="OMJ18045.1"/>
    </source>
</evidence>
<comment type="caution">
    <text evidence="4">The sequence shown here is derived from an EMBL/GenBank/DDBJ whole genome shotgun (WGS) entry which is preliminary data.</text>
</comment>
<protein>
    <submittedName>
        <fullName evidence="4">DNA repair protein XRCC3-like protein</fullName>
    </submittedName>
</protein>
<gene>
    <name evidence="4" type="ORF">AYI69_g7182</name>
</gene>
<evidence type="ECO:0000259" key="3">
    <source>
        <dbReference type="PROSITE" id="PS50162"/>
    </source>
</evidence>
<name>A0A1R1XTV6_9FUNG</name>
<keyword evidence="1" id="KW-0547">Nucleotide-binding</keyword>
<dbReference type="GO" id="GO:0061982">
    <property type="term" value="P:meiosis I cell cycle process"/>
    <property type="evidence" value="ECO:0007669"/>
    <property type="project" value="UniProtKB-ARBA"/>
</dbReference>
<dbReference type="OrthoDB" id="1861185at2759"/>
<dbReference type="GO" id="GO:0090656">
    <property type="term" value="P:t-circle formation"/>
    <property type="evidence" value="ECO:0007669"/>
    <property type="project" value="TreeGrafter"/>
</dbReference>
<feature type="domain" description="RecA family profile 1" evidence="3">
    <location>
        <begin position="20"/>
        <end position="247"/>
    </location>
</feature>
<dbReference type="PIRSF" id="PIRSF005856">
    <property type="entry name" value="Rad51"/>
    <property type="match status" value="1"/>
</dbReference>
<dbReference type="InterPro" id="IPR016467">
    <property type="entry name" value="DNA_recomb/repair_RecA-like"/>
</dbReference>
<dbReference type="AlphaFoldDB" id="A0A1R1XTV6"/>
<dbReference type="GO" id="GO:0000722">
    <property type="term" value="P:telomere maintenance via recombination"/>
    <property type="evidence" value="ECO:0007669"/>
    <property type="project" value="TreeGrafter"/>
</dbReference>
<accession>A0A1R1XTV6</accession>
<dbReference type="GO" id="GO:0140664">
    <property type="term" value="F:ATP-dependent DNA damage sensor activity"/>
    <property type="evidence" value="ECO:0007669"/>
    <property type="project" value="InterPro"/>
</dbReference>
<dbReference type="PANTHER" id="PTHR46487">
    <property type="entry name" value="DNA REPAIR PROTEIN XRCC3"/>
    <property type="match status" value="1"/>
</dbReference>
<dbReference type="GO" id="GO:0000400">
    <property type="term" value="F:four-way junction DNA binding"/>
    <property type="evidence" value="ECO:0007669"/>
    <property type="project" value="TreeGrafter"/>
</dbReference>
<keyword evidence="5" id="KW-1185">Reference proteome</keyword>
<dbReference type="InterPro" id="IPR013632">
    <property type="entry name" value="Rad51_C"/>
</dbReference>
<reference evidence="5" key="1">
    <citation type="submission" date="2017-01" db="EMBL/GenBank/DDBJ databases">
        <authorList>
            <person name="Wang Y."/>
            <person name="White M."/>
            <person name="Kvist S."/>
            <person name="Moncalvo J.-M."/>
        </authorList>
    </citation>
    <scope>NUCLEOTIDE SEQUENCE [LARGE SCALE GENOMIC DNA]</scope>
    <source>
        <strain evidence="5">ID-206-W2</strain>
    </source>
</reference>
<dbReference type="Pfam" id="PF08423">
    <property type="entry name" value="Rad51"/>
    <property type="match status" value="1"/>
</dbReference>
<dbReference type="SUPFAM" id="SSF52540">
    <property type="entry name" value="P-loop containing nucleoside triphosphate hydrolases"/>
    <property type="match status" value="1"/>
</dbReference>
<dbReference type="InterPro" id="IPR027417">
    <property type="entry name" value="P-loop_NTPase"/>
</dbReference>
<evidence type="ECO:0000256" key="1">
    <source>
        <dbReference type="ARBA" id="ARBA00022741"/>
    </source>
</evidence>
<dbReference type="Gene3D" id="3.40.50.300">
    <property type="entry name" value="P-loop containing nucleotide triphosphate hydrolases"/>
    <property type="match status" value="1"/>
</dbReference>
<sequence length="357" mass="40367">MRSYFPISKNIISAADLMNNNTFLSTMDRKLDEVLGGGIKTGILTEFVGESSAGKTQMCFQLALAAQLPKFMGGLDGDVAYILTEEKFSVKRMKHLIPNFFDRVGATTHIKNEMIKRGLDPISCSNDSAISDYALGKIHIRLFLHEKQLTFGLIHQLPKFVADNNIKLVIIDSIAALMRFQLDETDDNPNSDDINLHNPNYTKSNAPLTSSSKSWFNERDSKLLLISKSLKNIAYQNNCAVICVNQVTDNFSLDQLYLYQEPQNNLPSKPFISKPNYLKKVAVLGKHWASSVNTRLFFHLMRSSHNMLRSNDQNNGTSFQLANHNTKNKRWIEGTNIPWKKPTICEFEIDNSGIRSL</sequence>
<dbReference type="GO" id="GO:0071140">
    <property type="term" value="P:resolution of mitotic recombination intermediates"/>
    <property type="evidence" value="ECO:0007669"/>
    <property type="project" value="TreeGrafter"/>
</dbReference>
<keyword evidence="2" id="KW-0067">ATP-binding</keyword>
<evidence type="ECO:0000256" key="2">
    <source>
        <dbReference type="ARBA" id="ARBA00022840"/>
    </source>
</evidence>
<dbReference type="GO" id="GO:0005524">
    <property type="term" value="F:ATP binding"/>
    <property type="evidence" value="ECO:0007669"/>
    <property type="project" value="UniProtKB-KW"/>
</dbReference>
<dbReference type="GO" id="GO:0045003">
    <property type="term" value="P:double-strand break repair via synthesis-dependent strand annealing"/>
    <property type="evidence" value="ECO:0007669"/>
    <property type="project" value="TreeGrafter"/>
</dbReference>
<dbReference type="PANTHER" id="PTHR46487:SF1">
    <property type="entry name" value="DNA REPAIR PROTEIN XRCC3"/>
    <property type="match status" value="1"/>
</dbReference>
<dbReference type="GO" id="GO:0033065">
    <property type="term" value="C:Rad51C-XRCC3 complex"/>
    <property type="evidence" value="ECO:0007669"/>
    <property type="project" value="TreeGrafter"/>
</dbReference>
<evidence type="ECO:0000313" key="5">
    <source>
        <dbReference type="Proteomes" id="UP000187429"/>
    </source>
</evidence>
<organism evidence="4 5">
    <name type="scientific">Smittium culicis</name>
    <dbReference type="NCBI Taxonomy" id="133412"/>
    <lineage>
        <taxon>Eukaryota</taxon>
        <taxon>Fungi</taxon>
        <taxon>Fungi incertae sedis</taxon>
        <taxon>Zoopagomycota</taxon>
        <taxon>Kickxellomycotina</taxon>
        <taxon>Harpellomycetes</taxon>
        <taxon>Harpellales</taxon>
        <taxon>Legeriomycetaceae</taxon>
        <taxon>Smittium</taxon>
    </lineage>
</organism>
<dbReference type="GO" id="GO:0005657">
    <property type="term" value="C:replication fork"/>
    <property type="evidence" value="ECO:0007669"/>
    <property type="project" value="TreeGrafter"/>
</dbReference>
<dbReference type="Proteomes" id="UP000187429">
    <property type="component" value="Unassembled WGS sequence"/>
</dbReference>
<dbReference type="InterPro" id="IPR020588">
    <property type="entry name" value="RecA_ATP-bd"/>
</dbReference>
<proteinExistence type="predicted"/>